<dbReference type="AlphaFoldDB" id="A0A5N8XPC5"/>
<dbReference type="EMBL" id="VJZC01000283">
    <property type="protein sequence ID" value="MPY61252.1"/>
    <property type="molecule type" value="Genomic_DNA"/>
</dbReference>
<proteinExistence type="predicted"/>
<dbReference type="Proteomes" id="UP000400924">
    <property type="component" value="Unassembled WGS sequence"/>
</dbReference>
<evidence type="ECO:0000313" key="1">
    <source>
        <dbReference type="EMBL" id="MPY61252.1"/>
    </source>
</evidence>
<accession>A0A5N8XPC5</accession>
<feature type="non-terminal residue" evidence="1">
    <location>
        <position position="61"/>
    </location>
</feature>
<protein>
    <submittedName>
        <fullName evidence="1">Uncharacterized protein</fullName>
    </submittedName>
</protein>
<comment type="caution">
    <text evidence="1">The sequence shown here is derived from an EMBL/GenBank/DDBJ whole genome shotgun (WGS) entry which is preliminary data.</text>
</comment>
<organism evidence="1 2">
    <name type="scientific">Streptomyces spongiae</name>
    <dbReference type="NCBI Taxonomy" id="565072"/>
    <lineage>
        <taxon>Bacteria</taxon>
        <taxon>Bacillati</taxon>
        <taxon>Actinomycetota</taxon>
        <taxon>Actinomycetes</taxon>
        <taxon>Kitasatosporales</taxon>
        <taxon>Streptomycetaceae</taxon>
        <taxon>Streptomyces</taxon>
    </lineage>
</organism>
<reference evidence="1 2" key="1">
    <citation type="submission" date="2019-07" db="EMBL/GenBank/DDBJ databases">
        <title>New species of Amycolatopsis and Streptomyces.</title>
        <authorList>
            <person name="Duangmal K."/>
            <person name="Teo W.F.A."/>
            <person name="Lipun K."/>
        </authorList>
    </citation>
    <scope>NUCLEOTIDE SEQUENCE [LARGE SCALE GENOMIC DNA]</scope>
    <source>
        <strain evidence="1 2">NBRC 106415</strain>
    </source>
</reference>
<name>A0A5N8XPC5_9ACTN</name>
<keyword evidence="2" id="KW-1185">Reference proteome</keyword>
<sequence length="61" mass="6686">MQPDASSCYLSLPKAKWSSETPARCGRPPGAWPTLNRSVDVHDLIPRALNWLRLLLSPGTG</sequence>
<gene>
    <name evidence="1" type="ORF">FNH08_30155</name>
</gene>
<evidence type="ECO:0000313" key="2">
    <source>
        <dbReference type="Proteomes" id="UP000400924"/>
    </source>
</evidence>